<evidence type="ECO:0000259" key="8">
    <source>
        <dbReference type="PROSITE" id="PS50999"/>
    </source>
</evidence>
<protein>
    <recommendedName>
        <fullName evidence="3">Cytochrome c oxidase subunit 2</fullName>
    </recommendedName>
    <alternativeName>
        <fullName evidence="6">Cytochrome c oxidase polypeptide II</fullName>
    </alternativeName>
</protein>
<reference evidence="9 10" key="1">
    <citation type="submission" date="2019-09" db="EMBL/GenBank/DDBJ databases">
        <title>Bird 10,000 Genomes (B10K) Project - Family phase.</title>
        <authorList>
            <person name="Zhang G."/>
        </authorList>
    </citation>
    <scope>NUCLEOTIDE SEQUENCE [LARGE SCALE GENOMIC DNA]</scope>
    <source>
        <strain evidence="9">B10K-DU-001-15</strain>
        <tissue evidence="9">Muscle</tissue>
    </source>
</reference>
<keyword evidence="5" id="KW-0472">Membrane</keyword>
<comment type="subcellular location">
    <subcellularLocation>
        <location evidence="1">Membrane</location>
        <topology evidence="1">Multi-pass membrane protein</topology>
    </subcellularLocation>
</comment>
<dbReference type="Proteomes" id="UP000571582">
    <property type="component" value="Unassembled WGS sequence"/>
</dbReference>
<keyword evidence="4" id="KW-0812">Transmembrane</keyword>
<evidence type="ECO:0000256" key="7">
    <source>
        <dbReference type="ARBA" id="ARBA00049512"/>
    </source>
</evidence>
<dbReference type="InterPro" id="IPR011759">
    <property type="entry name" value="Cyt_c_oxidase_su2_TM_dom"/>
</dbReference>
<dbReference type="Pfam" id="PF02790">
    <property type="entry name" value="COX2_TM"/>
    <property type="match status" value="1"/>
</dbReference>
<feature type="non-terminal residue" evidence="9">
    <location>
        <position position="63"/>
    </location>
</feature>
<sequence length="63" mass="6814">MPNHSQFGFQDASSSVTEELIDFHNCALMVVPAMSSPVLYLPALILTKNLSSSTGDGQEMELI</sequence>
<dbReference type="EMBL" id="VWYE01005071">
    <property type="protein sequence ID" value="NXQ25609.1"/>
    <property type="molecule type" value="Genomic_DNA"/>
</dbReference>
<evidence type="ECO:0000256" key="3">
    <source>
        <dbReference type="ARBA" id="ARBA00015946"/>
    </source>
</evidence>
<dbReference type="PROSITE" id="PS50999">
    <property type="entry name" value="COX2_TM"/>
    <property type="match status" value="1"/>
</dbReference>
<dbReference type="GO" id="GO:0004129">
    <property type="term" value="F:cytochrome-c oxidase activity"/>
    <property type="evidence" value="ECO:0007669"/>
    <property type="project" value="UniProtKB-EC"/>
</dbReference>
<evidence type="ECO:0000256" key="5">
    <source>
        <dbReference type="ARBA" id="ARBA00023136"/>
    </source>
</evidence>
<evidence type="ECO:0000256" key="4">
    <source>
        <dbReference type="ARBA" id="ARBA00022692"/>
    </source>
</evidence>
<feature type="domain" description="Cytochrome oxidase subunit II transmembrane region profile" evidence="8">
    <location>
        <begin position="1"/>
        <end position="63"/>
    </location>
</feature>
<comment type="caution">
    <text evidence="9">The sequence shown here is derived from an EMBL/GenBank/DDBJ whole genome shotgun (WGS) entry which is preliminary data.</text>
</comment>
<evidence type="ECO:0000313" key="10">
    <source>
        <dbReference type="Proteomes" id="UP000571582"/>
    </source>
</evidence>
<evidence type="ECO:0000313" key="9">
    <source>
        <dbReference type="EMBL" id="NXQ25609.1"/>
    </source>
</evidence>
<evidence type="ECO:0000256" key="6">
    <source>
        <dbReference type="ARBA" id="ARBA00031389"/>
    </source>
</evidence>
<evidence type="ECO:0000256" key="1">
    <source>
        <dbReference type="ARBA" id="ARBA00004141"/>
    </source>
</evidence>
<dbReference type="InterPro" id="IPR036257">
    <property type="entry name" value="Cyt_c_oxidase_su2_TM_sf"/>
</dbReference>
<dbReference type="AlphaFoldDB" id="A0A7L2BIN9"/>
<dbReference type="Gene3D" id="1.10.287.90">
    <property type="match status" value="1"/>
</dbReference>
<dbReference type="GO" id="GO:0016020">
    <property type="term" value="C:membrane"/>
    <property type="evidence" value="ECO:0007669"/>
    <property type="project" value="UniProtKB-SubCell"/>
</dbReference>
<evidence type="ECO:0000256" key="2">
    <source>
        <dbReference type="ARBA" id="ARBA00007866"/>
    </source>
</evidence>
<dbReference type="GO" id="GO:0022900">
    <property type="term" value="P:electron transport chain"/>
    <property type="evidence" value="ECO:0007669"/>
    <property type="project" value="InterPro"/>
</dbReference>
<gene>
    <name evidence="9" type="primary">Mtco2_0</name>
    <name evidence="9" type="ORF">ALACHE_R16027</name>
</gene>
<comment type="similarity">
    <text evidence="2">Belongs to the cytochrome c oxidase subunit 2 family.</text>
</comment>
<comment type="catalytic activity">
    <reaction evidence="7">
        <text>4 Fe(II)-[cytochrome c] + O2 + 8 H(+)(in) = 4 Fe(III)-[cytochrome c] + 2 H2O + 4 H(+)(out)</text>
        <dbReference type="Rhea" id="RHEA:11436"/>
        <dbReference type="Rhea" id="RHEA-COMP:10350"/>
        <dbReference type="Rhea" id="RHEA-COMP:14399"/>
        <dbReference type="ChEBI" id="CHEBI:15377"/>
        <dbReference type="ChEBI" id="CHEBI:15378"/>
        <dbReference type="ChEBI" id="CHEBI:15379"/>
        <dbReference type="ChEBI" id="CHEBI:29033"/>
        <dbReference type="ChEBI" id="CHEBI:29034"/>
        <dbReference type="EC" id="7.1.1.9"/>
    </reaction>
    <physiologicalReaction direction="left-to-right" evidence="7">
        <dbReference type="Rhea" id="RHEA:11437"/>
    </physiologicalReaction>
</comment>
<accession>A0A7L2BIN9</accession>
<organism evidence="9 10">
    <name type="scientific">Alaudala cheleensis</name>
    <name type="common">Asian short-toed lark</name>
    <dbReference type="NCBI Taxonomy" id="670337"/>
    <lineage>
        <taxon>Eukaryota</taxon>
        <taxon>Metazoa</taxon>
        <taxon>Chordata</taxon>
        <taxon>Craniata</taxon>
        <taxon>Vertebrata</taxon>
        <taxon>Euteleostomi</taxon>
        <taxon>Archelosauria</taxon>
        <taxon>Archosauria</taxon>
        <taxon>Dinosauria</taxon>
        <taxon>Saurischia</taxon>
        <taxon>Theropoda</taxon>
        <taxon>Coelurosauria</taxon>
        <taxon>Aves</taxon>
        <taxon>Neognathae</taxon>
        <taxon>Neoaves</taxon>
        <taxon>Telluraves</taxon>
        <taxon>Australaves</taxon>
        <taxon>Passeriformes</taxon>
        <taxon>Sylvioidea</taxon>
        <taxon>Alaudidae</taxon>
        <taxon>Alaudala</taxon>
    </lineage>
</organism>
<dbReference type="SUPFAM" id="SSF81464">
    <property type="entry name" value="Cytochrome c oxidase subunit II-like, transmembrane region"/>
    <property type="match status" value="1"/>
</dbReference>
<keyword evidence="10" id="KW-1185">Reference proteome</keyword>
<proteinExistence type="inferred from homology"/>
<name>A0A7L2BIN9_9PASS</name>
<feature type="non-terminal residue" evidence="9">
    <location>
        <position position="1"/>
    </location>
</feature>